<dbReference type="HOGENOM" id="CLU_2842314_0_0_11"/>
<dbReference type="KEGG" id="ccn:H924_10905"/>
<dbReference type="Proteomes" id="UP000011760">
    <property type="component" value="Chromosome"/>
</dbReference>
<dbReference type="AlphaFoldDB" id="M1UN10"/>
<accession>M1UN10</accession>
<dbReference type="EMBL" id="CP004354">
    <property type="protein sequence ID" value="AGG67609.1"/>
    <property type="molecule type" value="Genomic_DNA"/>
</dbReference>
<dbReference type="STRING" id="1121353.H924_10905"/>
<gene>
    <name evidence="1" type="ORF">H924_10905</name>
</gene>
<proteinExistence type="predicted"/>
<name>M1UN10_9CORY</name>
<sequence length="65" mass="7339">MASKQRFVWDSVIFEATKGTANHTNKLKSEIFAESGHSHSTRDARLWRTKTLPSIQSAKIGAYVF</sequence>
<organism evidence="1 2">
    <name type="scientific">Corynebacterium callunae DSM 20147</name>
    <dbReference type="NCBI Taxonomy" id="1121353"/>
    <lineage>
        <taxon>Bacteria</taxon>
        <taxon>Bacillati</taxon>
        <taxon>Actinomycetota</taxon>
        <taxon>Actinomycetes</taxon>
        <taxon>Mycobacteriales</taxon>
        <taxon>Corynebacteriaceae</taxon>
        <taxon>Corynebacterium</taxon>
    </lineage>
</organism>
<evidence type="ECO:0000313" key="2">
    <source>
        <dbReference type="Proteomes" id="UP000011760"/>
    </source>
</evidence>
<keyword evidence="2" id="KW-1185">Reference proteome</keyword>
<protein>
    <submittedName>
        <fullName evidence="1">Uncharacterized protein</fullName>
    </submittedName>
</protein>
<evidence type="ECO:0000313" key="1">
    <source>
        <dbReference type="EMBL" id="AGG67609.1"/>
    </source>
</evidence>
<reference evidence="1 2" key="1">
    <citation type="submission" date="2013-02" db="EMBL/GenBank/DDBJ databases">
        <title>The complete genome sequence of Corynebacterium callunae DSM 20147.</title>
        <authorList>
            <person name="Ruckert C."/>
            <person name="Albersmeier A."/>
            <person name="Kalinowski J."/>
        </authorList>
    </citation>
    <scope>NUCLEOTIDE SEQUENCE [LARGE SCALE GENOMIC DNA]</scope>
    <source>
        <strain evidence="1 2">DSM 20147</strain>
    </source>
</reference>